<feature type="domain" description="Siderophore-interacting FAD-binding" evidence="2">
    <location>
        <begin position="8"/>
        <end position="94"/>
    </location>
</feature>
<sequence>MVMTVASIAEVEQRTNDTVRVVLQSSEFGNLSVRGAAPVFKLFVPREPTDEMMLPTLGSDKLAVPSWEADPRRPIGRSYTAIDFNPGDRRITFDAIDLGKPDWWLNRTGVGSRVGVIGFKHELVLVPGVTDVVAVGDRSARPAVGSLTNLAEQVRIHSFTGPSGEHGFPDIEWVDIVDRTKAQTESTMLWIGGEKSCVARLRNQAIENGLPPSRIVALPYWSAGRTRDEFDHALYRLYQRAAADGIDISDPVVAADIELQ</sequence>
<dbReference type="InterPro" id="IPR007037">
    <property type="entry name" value="SIP_rossman_dom"/>
</dbReference>
<gene>
    <name evidence="3" type="ORF">CHR55_02610</name>
</gene>
<dbReference type="PANTHER" id="PTHR30157">
    <property type="entry name" value="FERRIC REDUCTASE, NADPH-DEPENDENT"/>
    <property type="match status" value="1"/>
</dbReference>
<proteinExistence type="predicted"/>
<accession>A0A2A5JJH9</accession>
<reference evidence="3 4" key="1">
    <citation type="submission" date="2017-07" db="EMBL/GenBank/DDBJ databases">
        <title>Draft sequence of Rhodococcus enclensis 23b-28.</title>
        <authorList>
            <person name="Besaury L."/>
            <person name="Sancelme M."/>
            <person name="Amato P."/>
            <person name="Lallement A."/>
            <person name="Delort A.-M."/>
        </authorList>
    </citation>
    <scope>NUCLEOTIDE SEQUENCE [LARGE SCALE GENOMIC DNA]</scope>
    <source>
        <strain evidence="3 4">23b-28</strain>
    </source>
</reference>
<dbReference type="Gene3D" id="3.40.50.80">
    <property type="entry name" value="Nucleotide-binding domain of ferredoxin-NADP reductase (FNR) module"/>
    <property type="match status" value="1"/>
</dbReference>
<dbReference type="Proteomes" id="UP000230886">
    <property type="component" value="Unassembled WGS sequence"/>
</dbReference>
<evidence type="ECO:0000313" key="4">
    <source>
        <dbReference type="Proteomes" id="UP000230886"/>
    </source>
</evidence>
<dbReference type="InterPro" id="IPR039261">
    <property type="entry name" value="FNR_nucleotide-bd"/>
</dbReference>
<dbReference type="Pfam" id="PF08021">
    <property type="entry name" value="FAD_binding_9"/>
    <property type="match status" value="1"/>
</dbReference>
<name>A0A2A5JJH9_RHOSG</name>
<dbReference type="InterPro" id="IPR013113">
    <property type="entry name" value="SIP_FAD-bd"/>
</dbReference>
<comment type="caution">
    <text evidence="3">The sequence shown here is derived from an EMBL/GenBank/DDBJ whole genome shotgun (WGS) entry which is preliminary data.</text>
</comment>
<dbReference type="Pfam" id="PF04954">
    <property type="entry name" value="SIP"/>
    <property type="match status" value="1"/>
</dbReference>
<evidence type="ECO:0000259" key="1">
    <source>
        <dbReference type="Pfam" id="PF04954"/>
    </source>
</evidence>
<dbReference type="PANTHER" id="PTHR30157:SF0">
    <property type="entry name" value="NADPH-DEPENDENT FERRIC-CHELATE REDUCTASE"/>
    <property type="match status" value="1"/>
</dbReference>
<feature type="domain" description="SIP-like Rossmann fold" evidence="1">
    <location>
        <begin position="176"/>
        <end position="224"/>
    </location>
</feature>
<evidence type="ECO:0000313" key="3">
    <source>
        <dbReference type="EMBL" id="PCK29291.1"/>
    </source>
</evidence>
<dbReference type="RefSeq" id="WP_099696885.1">
    <property type="nucleotide sequence ID" value="NZ_NOVD01000001.1"/>
</dbReference>
<dbReference type="Gene3D" id="2.40.30.10">
    <property type="entry name" value="Translation factors"/>
    <property type="match status" value="1"/>
</dbReference>
<dbReference type="EMBL" id="NOVD01000001">
    <property type="protein sequence ID" value="PCK29291.1"/>
    <property type="molecule type" value="Genomic_DNA"/>
</dbReference>
<organism evidence="3 4">
    <name type="scientific">Rhodococcus qingshengii</name>
    <dbReference type="NCBI Taxonomy" id="334542"/>
    <lineage>
        <taxon>Bacteria</taxon>
        <taxon>Bacillati</taxon>
        <taxon>Actinomycetota</taxon>
        <taxon>Actinomycetes</taxon>
        <taxon>Mycobacteriales</taxon>
        <taxon>Nocardiaceae</taxon>
        <taxon>Rhodococcus</taxon>
        <taxon>Rhodococcus erythropolis group</taxon>
    </lineage>
</organism>
<dbReference type="AlphaFoldDB" id="A0A2A5JJH9"/>
<protein>
    <submittedName>
        <fullName evidence="3">Uncharacterized protein</fullName>
    </submittedName>
</protein>
<dbReference type="InterPro" id="IPR039374">
    <property type="entry name" value="SIP_fam"/>
</dbReference>
<evidence type="ECO:0000259" key="2">
    <source>
        <dbReference type="Pfam" id="PF08021"/>
    </source>
</evidence>